<comment type="caution">
    <text evidence="5">The sequence shown here is derived from an EMBL/GenBank/DDBJ whole genome shotgun (WGS) entry which is preliminary data.</text>
</comment>
<evidence type="ECO:0000259" key="4">
    <source>
        <dbReference type="SMART" id="SM01117"/>
    </source>
</evidence>
<dbReference type="Gene3D" id="3.10.120.10">
    <property type="entry name" value="Cytochrome b5-like heme/steroid binding domain"/>
    <property type="match status" value="1"/>
</dbReference>
<dbReference type="EMBL" id="BDRX01000079">
    <property type="protein sequence ID" value="GBF96421.1"/>
    <property type="molecule type" value="Genomic_DNA"/>
</dbReference>
<dbReference type="FunCoup" id="A0A2V0P991">
    <property type="interactions" value="1655"/>
</dbReference>
<dbReference type="SUPFAM" id="SSF55856">
    <property type="entry name" value="Cytochrome b5-like heme/steroid binding domain"/>
    <property type="match status" value="1"/>
</dbReference>
<feature type="domain" description="Cytochrome b5 heme-binding" evidence="4">
    <location>
        <begin position="90"/>
        <end position="184"/>
    </location>
</feature>
<keyword evidence="6" id="KW-1185">Reference proteome</keyword>
<dbReference type="PANTHER" id="PTHR10281:SF76">
    <property type="entry name" value="CALCUTTA CUP-RELATED"/>
    <property type="match status" value="1"/>
</dbReference>
<dbReference type="GO" id="GO:0012505">
    <property type="term" value="C:endomembrane system"/>
    <property type="evidence" value="ECO:0007669"/>
    <property type="project" value="TreeGrafter"/>
</dbReference>
<evidence type="ECO:0000256" key="3">
    <source>
        <dbReference type="SAM" id="MobiDB-lite"/>
    </source>
</evidence>
<evidence type="ECO:0000256" key="1">
    <source>
        <dbReference type="ARBA" id="ARBA00022665"/>
    </source>
</evidence>
<dbReference type="GO" id="GO:0016020">
    <property type="term" value="C:membrane"/>
    <property type="evidence" value="ECO:0007669"/>
    <property type="project" value="TreeGrafter"/>
</dbReference>
<proteinExistence type="inferred from homology"/>
<protein>
    <recommendedName>
        <fullName evidence="4">Cytochrome b5 heme-binding domain-containing protein</fullName>
    </recommendedName>
</protein>
<dbReference type="InterPro" id="IPR001199">
    <property type="entry name" value="Cyt_B5-like_heme/steroid-bd"/>
</dbReference>
<accession>A0A2V0P991</accession>
<keyword evidence="1" id="KW-0754">Steroid-binding</keyword>
<dbReference type="SMART" id="SM01117">
    <property type="entry name" value="Cyt-b5"/>
    <property type="match status" value="1"/>
</dbReference>
<evidence type="ECO:0000313" key="5">
    <source>
        <dbReference type="EMBL" id="GBF96421.1"/>
    </source>
</evidence>
<dbReference type="InterPro" id="IPR036400">
    <property type="entry name" value="Cyt_B5-like_heme/steroid_sf"/>
</dbReference>
<dbReference type="InParanoid" id="A0A2V0P991"/>
<sequence length="295" mass="31256">MSEARQRRPGGAGLQQDEARPRPPPPPLAQPRGGGVLPLLGVLAVALLALRLGVRVVKLLKEHSAAAAAAAGGGKGGGLPLQQQPGGQVFTPQQLAAFDGAGGAPMYLSILGDVFDVSSKPEFYAADVQYHHFVAADGSRAFVTGEFDAEPREDVIDLPPEDVSAIVGWRKFYFETYPHKGRLSGLYYSPEGRPTALLSEVEARAEEGERVKARKAEEAKASLVPCGVKYTEAEGGKVWCEGEDLYPRKLLEGGEGAAASWRCICSKGIGWSDSLQIYDGCAPDARECVTSPPVA</sequence>
<evidence type="ECO:0000256" key="2">
    <source>
        <dbReference type="ARBA" id="ARBA00038357"/>
    </source>
</evidence>
<feature type="region of interest" description="Disordered" evidence="3">
    <location>
        <begin position="1"/>
        <end position="32"/>
    </location>
</feature>
<gene>
    <name evidence="5" type="ORF">Rsub_09220</name>
</gene>
<dbReference type="Proteomes" id="UP000247498">
    <property type="component" value="Unassembled WGS sequence"/>
</dbReference>
<reference evidence="5 6" key="1">
    <citation type="journal article" date="2018" name="Sci. Rep.">
        <title>Raphidocelis subcapitata (=Pseudokirchneriella subcapitata) provides an insight into genome evolution and environmental adaptations in the Sphaeropleales.</title>
        <authorList>
            <person name="Suzuki S."/>
            <person name="Yamaguchi H."/>
            <person name="Nakajima N."/>
            <person name="Kawachi M."/>
        </authorList>
    </citation>
    <scope>NUCLEOTIDE SEQUENCE [LARGE SCALE GENOMIC DNA]</scope>
    <source>
        <strain evidence="5 6">NIES-35</strain>
    </source>
</reference>
<dbReference type="GO" id="GO:0005496">
    <property type="term" value="F:steroid binding"/>
    <property type="evidence" value="ECO:0007669"/>
    <property type="project" value="UniProtKB-KW"/>
</dbReference>
<dbReference type="PANTHER" id="PTHR10281">
    <property type="entry name" value="MEMBRANE-ASSOCIATED PROGESTERONE RECEPTOR COMPONENT-RELATED"/>
    <property type="match status" value="1"/>
</dbReference>
<comment type="similarity">
    <text evidence="2">Belongs to the cytochrome b5 family. MAPR subfamily.</text>
</comment>
<dbReference type="InterPro" id="IPR050577">
    <property type="entry name" value="MAPR/NEUFC/NENF-like"/>
</dbReference>
<evidence type="ECO:0000313" key="6">
    <source>
        <dbReference type="Proteomes" id="UP000247498"/>
    </source>
</evidence>
<organism evidence="5 6">
    <name type="scientific">Raphidocelis subcapitata</name>
    <dbReference type="NCBI Taxonomy" id="307507"/>
    <lineage>
        <taxon>Eukaryota</taxon>
        <taxon>Viridiplantae</taxon>
        <taxon>Chlorophyta</taxon>
        <taxon>core chlorophytes</taxon>
        <taxon>Chlorophyceae</taxon>
        <taxon>CS clade</taxon>
        <taxon>Sphaeropleales</taxon>
        <taxon>Selenastraceae</taxon>
        <taxon>Raphidocelis</taxon>
    </lineage>
</organism>
<name>A0A2V0P991_9CHLO</name>
<dbReference type="AlphaFoldDB" id="A0A2V0P991"/>
<keyword evidence="1" id="KW-0446">Lipid-binding</keyword>
<dbReference type="OrthoDB" id="10257697at2759"/>